<evidence type="ECO:0000256" key="5">
    <source>
        <dbReference type="ARBA" id="ARBA00047664"/>
    </source>
</evidence>
<comment type="caution">
    <text evidence="8">The sequence shown here is derived from an EMBL/GenBank/DDBJ whole genome shotgun (WGS) entry which is preliminary data.</text>
</comment>
<dbReference type="Pfam" id="PF00551">
    <property type="entry name" value="Formyl_trans_N"/>
    <property type="match status" value="1"/>
</dbReference>
<gene>
    <name evidence="6" type="primary">purN</name>
    <name evidence="8" type="ORF">DOS83_00985</name>
</gene>
<dbReference type="Proteomes" id="UP000256562">
    <property type="component" value="Unassembled WGS sequence"/>
</dbReference>
<evidence type="ECO:0000256" key="1">
    <source>
        <dbReference type="ARBA" id="ARBA00005054"/>
    </source>
</evidence>
<evidence type="ECO:0000256" key="2">
    <source>
        <dbReference type="ARBA" id="ARBA00022679"/>
    </source>
</evidence>
<dbReference type="InterPro" id="IPR001555">
    <property type="entry name" value="GART_AS"/>
</dbReference>
<sequence length="188" mass="21133">MKKVAIFASGSGTNFDNIMNRIESGVLSGIKVTALYTDQPSAQCIHLAKQHGVEVHIYEPRTYPNKSAYEEDVLNQLNEEHVDWIILAGYMRLIGHTLLKGYEGKILNIHPSLLPKYKGKDAVGQALNSGDRETGSTVHYVDEGMDTGQIIEQRTCPIYQNDTKDELENRIKALEYELYPAVIQKIIL</sequence>
<dbReference type="AlphaFoldDB" id="A0A3E0ISR7"/>
<reference evidence="8 9" key="1">
    <citation type="journal article" date="2018" name="Vet. Microbiol.">
        <title>Characterisation of Staphylococcus felis isolated from cats using whole genome sequencing.</title>
        <authorList>
            <person name="Worthing K."/>
            <person name="Pang S."/>
            <person name="Trott D.J."/>
            <person name="Abraham S."/>
            <person name="Coombs G.W."/>
            <person name="Jordan D."/>
            <person name="McIntyre L."/>
            <person name="Davies M.R."/>
            <person name="Norris J."/>
        </authorList>
    </citation>
    <scope>NUCLEOTIDE SEQUENCE [LARGE SCALE GENOMIC DNA]</scope>
    <source>
        <strain evidence="8 9">F9</strain>
    </source>
</reference>
<dbReference type="InterPro" id="IPR004607">
    <property type="entry name" value="GART"/>
</dbReference>
<dbReference type="PROSITE" id="PS00373">
    <property type="entry name" value="GART"/>
    <property type="match status" value="1"/>
</dbReference>
<evidence type="ECO:0000313" key="9">
    <source>
        <dbReference type="Proteomes" id="UP000256562"/>
    </source>
</evidence>
<dbReference type="EMBL" id="QKXQ01000044">
    <property type="protein sequence ID" value="REI00719.1"/>
    <property type="molecule type" value="Genomic_DNA"/>
</dbReference>
<feature type="binding site" evidence="6">
    <location>
        <begin position="12"/>
        <end position="14"/>
    </location>
    <ligand>
        <name>N(1)-(5-phospho-beta-D-ribosyl)glycinamide</name>
        <dbReference type="ChEBI" id="CHEBI:143788"/>
    </ligand>
</feature>
<evidence type="ECO:0000256" key="4">
    <source>
        <dbReference type="ARBA" id="ARBA00038440"/>
    </source>
</evidence>
<dbReference type="InterPro" id="IPR002376">
    <property type="entry name" value="Formyl_transf_N"/>
</dbReference>
<comment type="similarity">
    <text evidence="4 6">Belongs to the GART family.</text>
</comment>
<evidence type="ECO:0000313" key="8">
    <source>
        <dbReference type="EMBL" id="REI00719.1"/>
    </source>
</evidence>
<comment type="catalytic activity">
    <reaction evidence="5 6">
        <text>N(1)-(5-phospho-beta-D-ribosyl)glycinamide + (6R)-10-formyltetrahydrofolate = N(2)-formyl-N(1)-(5-phospho-beta-D-ribosyl)glycinamide + (6S)-5,6,7,8-tetrahydrofolate + H(+)</text>
        <dbReference type="Rhea" id="RHEA:15053"/>
        <dbReference type="ChEBI" id="CHEBI:15378"/>
        <dbReference type="ChEBI" id="CHEBI:57453"/>
        <dbReference type="ChEBI" id="CHEBI:143788"/>
        <dbReference type="ChEBI" id="CHEBI:147286"/>
        <dbReference type="ChEBI" id="CHEBI:195366"/>
        <dbReference type="EC" id="2.1.2.2"/>
    </reaction>
</comment>
<organism evidence="8 9">
    <name type="scientific">Staphylococcus felis</name>
    <dbReference type="NCBI Taxonomy" id="46127"/>
    <lineage>
        <taxon>Bacteria</taxon>
        <taxon>Bacillati</taxon>
        <taxon>Bacillota</taxon>
        <taxon>Bacilli</taxon>
        <taxon>Bacillales</taxon>
        <taxon>Staphylococcaceae</taxon>
        <taxon>Staphylococcus</taxon>
    </lineage>
</organism>
<comment type="pathway">
    <text evidence="1 6">Purine metabolism; IMP biosynthesis via de novo pathway; N(2)-formyl-N(1)-(5-phospho-D-ribosyl)glycinamide from N(1)-(5-phospho-D-ribosyl)glycinamide (10-formyl THF route): step 1/1.</text>
</comment>
<dbReference type="RefSeq" id="WP_116093545.1">
    <property type="nucleotide sequence ID" value="NZ_JBBEFJ010000014.1"/>
</dbReference>
<keyword evidence="3 6" id="KW-0658">Purine biosynthesis</keyword>
<dbReference type="GO" id="GO:0006189">
    <property type="term" value="P:'de novo' IMP biosynthetic process"/>
    <property type="evidence" value="ECO:0007669"/>
    <property type="project" value="UniProtKB-UniRule"/>
</dbReference>
<dbReference type="OrthoDB" id="9806170at2"/>
<dbReference type="Gene3D" id="3.40.50.170">
    <property type="entry name" value="Formyl transferase, N-terminal domain"/>
    <property type="match status" value="1"/>
</dbReference>
<dbReference type="HAMAP" id="MF_01930">
    <property type="entry name" value="PurN"/>
    <property type="match status" value="1"/>
</dbReference>
<dbReference type="GO" id="GO:0005829">
    <property type="term" value="C:cytosol"/>
    <property type="evidence" value="ECO:0007669"/>
    <property type="project" value="TreeGrafter"/>
</dbReference>
<feature type="domain" description="Formyl transferase N-terminal" evidence="7">
    <location>
        <begin position="2"/>
        <end position="183"/>
    </location>
</feature>
<dbReference type="GO" id="GO:0004644">
    <property type="term" value="F:phosphoribosylglycinamide formyltransferase activity"/>
    <property type="evidence" value="ECO:0007669"/>
    <property type="project" value="UniProtKB-UniRule"/>
</dbReference>
<evidence type="ECO:0000256" key="3">
    <source>
        <dbReference type="ARBA" id="ARBA00022755"/>
    </source>
</evidence>
<feature type="binding site" evidence="6">
    <location>
        <position position="108"/>
    </location>
    <ligand>
        <name>(6R)-10-formyltetrahydrofolate</name>
        <dbReference type="ChEBI" id="CHEBI:195366"/>
    </ligand>
</feature>
<keyword evidence="2 6" id="KW-0808">Transferase</keyword>
<accession>A0A3E0ISR7</accession>
<dbReference type="PANTHER" id="PTHR43369">
    <property type="entry name" value="PHOSPHORIBOSYLGLYCINAMIDE FORMYLTRANSFERASE"/>
    <property type="match status" value="1"/>
</dbReference>
<feature type="binding site" evidence="6">
    <location>
        <begin position="91"/>
        <end position="94"/>
    </location>
    <ligand>
        <name>(6R)-10-formyltetrahydrofolate</name>
        <dbReference type="ChEBI" id="CHEBI:195366"/>
    </ligand>
</feature>
<evidence type="ECO:0000259" key="7">
    <source>
        <dbReference type="Pfam" id="PF00551"/>
    </source>
</evidence>
<dbReference type="PANTHER" id="PTHR43369:SF2">
    <property type="entry name" value="PHOSPHORIBOSYLGLYCINAMIDE FORMYLTRANSFERASE"/>
    <property type="match status" value="1"/>
</dbReference>
<dbReference type="EC" id="2.1.2.2" evidence="6"/>
<proteinExistence type="inferred from homology"/>
<dbReference type="SUPFAM" id="SSF53328">
    <property type="entry name" value="Formyltransferase"/>
    <property type="match status" value="1"/>
</dbReference>
<dbReference type="CDD" id="cd08645">
    <property type="entry name" value="FMT_core_GART"/>
    <property type="match status" value="1"/>
</dbReference>
<feature type="site" description="Raises pKa of active site His" evidence="6">
    <location>
        <position position="146"/>
    </location>
</feature>
<dbReference type="InterPro" id="IPR036477">
    <property type="entry name" value="Formyl_transf_N_sf"/>
</dbReference>
<feature type="binding site" evidence="6">
    <location>
        <position position="66"/>
    </location>
    <ligand>
        <name>(6R)-10-formyltetrahydrofolate</name>
        <dbReference type="ChEBI" id="CHEBI:195366"/>
    </ligand>
</feature>
<comment type="function">
    <text evidence="6">Catalyzes the transfer of a formyl group from 10-formyltetrahydrofolate to 5-phospho-ribosyl-glycinamide (GAR), producing 5-phospho-ribosyl-N-formylglycinamide (FGAR) and tetrahydrofolate.</text>
</comment>
<dbReference type="UniPathway" id="UPA00074">
    <property type="reaction ID" value="UER00126"/>
</dbReference>
<feature type="active site" description="Proton donor" evidence="6">
    <location>
        <position position="110"/>
    </location>
</feature>
<name>A0A3E0ISR7_9STAP</name>
<evidence type="ECO:0000256" key="6">
    <source>
        <dbReference type="HAMAP-Rule" id="MF_01930"/>
    </source>
</evidence>
<protein>
    <recommendedName>
        <fullName evidence="6">Phosphoribosylglycinamide formyltransferase</fullName>
        <ecNumber evidence="6">2.1.2.2</ecNumber>
    </recommendedName>
    <alternativeName>
        <fullName evidence="6">5'-phosphoribosylglycinamide transformylase</fullName>
    </alternativeName>
    <alternativeName>
        <fullName evidence="6">GAR transformylase</fullName>
        <shortName evidence="6">GART</shortName>
    </alternativeName>
</protein>
<dbReference type="NCBIfam" id="TIGR00639">
    <property type="entry name" value="PurN"/>
    <property type="match status" value="1"/>
</dbReference>